<organism evidence="1 2">
    <name type="scientific">Flavobacterium palustre</name>
    <dbReference type="NCBI Taxonomy" id="1476463"/>
    <lineage>
        <taxon>Bacteria</taxon>
        <taxon>Pseudomonadati</taxon>
        <taxon>Bacteroidota</taxon>
        <taxon>Flavobacteriia</taxon>
        <taxon>Flavobacteriales</taxon>
        <taxon>Flavobacteriaceae</taxon>
        <taxon>Flavobacterium</taxon>
    </lineage>
</organism>
<keyword evidence="2" id="KW-1185">Reference proteome</keyword>
<name>A0ABQ1HP31_9FLAO</name>
<reference evidence="2" key="1">
    <citation type="journal article" date="2019" name="Int. J. Syst. Evol. Microbiol.">
        <title>The Global Catalogue of Microorganisms (GCM) 10K type strain sequencing project: providing services to taxonomists for standard genome sequencing and annotation.</title>
        <authorList>
            <consortium name="The Broad Institute Genomics Platform"/>
            <consortium name="The Broad Institute Genome Sequencing Center for Infectious Disease"/>
            <person name="Wu L."/>
            <person name="Ma J."/>
        </authorList>
    </citation>
    <scope>NUCLEOTIDE SEQUENCE [LARGE SCALE GENOMIC DNA]</scope>
    <source>
        <strain evidence="2">CGMCC 1.12811</strain>
    </source>
</reference>
<evidence type="ECO:0000313" key="2">
    <source>
        <dbReference type="Proteomes" id="UP000658793"/>
    </source>
</evidence>
<gene>
    <name evidence="1" type="ORF">GCM10008015_26860</name>
</gene>
<sequence length="324" mass="37266">MTLTMTCKIVFHKNERRAEDLVLFRVTELEYESSWKELTDRGSLTLPRNVRYFNKYRVNEVFKRGDKLTIYFGYDGNNVKEFEGYVSEVSADIPIVIKFEDEMFNVRKIPVNYSSPNVELKELLQAIIPGYEIDALEGVQLGAVRLSKTAVGAVLEKLQSDWGLYAYMRGTTVVCGKYYADESEFPAVNFNLERNCVSTALNYKKKEDISLKIKVVSTLVNGTKIEVDNIGDKDGNERQLTFYNIEVKAELERLGKLEYEKYKVDKFEGNFTAFGIPSVRHGMKVILKSNLYDDRAGTYYIEKVVKRFSREGIRQEITLGEKVA</sequence>
<evidence type="ECO:0000313" key="1">
    <source>
        <dbReference type="EMBL" id="GGA84692.1"/>
    </source>
</evidence>
<accession>A0ABQ1HP31</accession>
<dbReference type="EMBL" id="BMGA01000008">
    <property type="protein sequence ID" value="GGA84692.1"/>
    <property type="molecule type" value="Genomic_DNA"/>
</dbReference>
<evidence type="ECO:0008006" key="3">
    <source>
        <dbReference type="Google" id="ProtNLM"/>
    </source>
</evidence>
<proteinExistence type="predicted"/>
<comment type="caution">
    <text evidence="1">The sequence shown here is derived from an EMBL/GenBank/DDBJ whole genome shotgun (WGS) entry which is preliminary data.</text>
</comment>
<dbReference type="Proteomes" id="UP000658793">
    <property type="component" value="Unassembled WGS sequence"/>
</dbReference>
<protein>
    <recommendedName>
        <fullName evidence="3">Phage protein D</fullName>
    </recommendedName>
</protein>